<protein>
    <submittedName>
        <fullName evidence="4">Uncharacterized protein</fullName>
    </submittedName>
</protein>
<gene>
    <name evidence="4" type="ORF">EG327_008323</name>
    <name evidence="3" type="ORF">EG328_009219</name>
</gene>
<evidence type="ECO:0000256" key="1">
    <source>
        <dbReference type="SAM" id="MobiDB-lite"/>
    </source>
</evidence>
<feature type="compositionally biased region" description="Polar residues" evidence="1">
    <location>
        <begin position="36"/>
        <end position="51"/>
    </location>
</feature>
<organism evidence="4 6">
    <name type="scientific">Venturia inaequalis</name>
    <name type="common">Apple scab fungus</name>
    <dbReference type="NCBI Taxonomy" id="5025"/>
    <lineage>
        <taxon>Eukaryota</taxon>
        <taxon>Fungi</taxon>
        <taxon>Dikarya</taxon>
        <taxon>Ascomycota</taxon>
        <taxon>Pezizomycotina</taxon>
        <taxon>Dothideomycetes</taxon>
        <taxon>Pleosporomycetidae</taxon>
        <taxon>Venturiales</taxon>
        <taxon>Venturiaceae</taxon>
        <taxon>Venturia</taxon>
    </lineage>
</organism>
<feature type="chain" id="PRO_5044691053" evidence="2">
    <location>
        <begin position="22"/>
        <end position="119"/>
    </location>
</feature>
<feature type="compositionally biased region" description="Low complexity" evidence="1">
    <location>
        <begin position="63"/>
        <end position="82"/>
    </location>
</feature>
<name>A0A8H3YXS9_VENIN</name>
<feature type="signal peptide" evidence="2">
    <location>
        <begin position="1"/>
        <end position="21"/>
    </location>
</feature>
<keyword evidence="6" id="KW-1185">Reference proteome</keyword>
<evidence type="ECO:0000313" key="5">
    <source>
        <dbReference type="Proteomes" id="UP000447873"/>
    </source>
</evidence>
<dbReference type="EMBL" id="WNWS01000545">
    <property type="protein sequence ID" value="KAE9966031.1"/>
    <property type="molecule type" value="Genomic_DNA"/>
</dbReference>
<dbReference type="EMBL" id="WNWR01000515">
    <property type="protein sequence ID" value="KAE9975833.1"/>
    <property type="molecule type" value="Genomic_DNA"/>
</dbReference>
<dbReference type="OrthoDB" id="10610717at2759"/>
<feature type="region of interest" description="Disordered" evidence="1">
    <location>
        <begin position="36"/>
        <end position="87"/>
    </location>
</feature>
<evidence type="ECO:0000313" key="6">
    <source>
        <dbReference type="Proteomes" id="UP000490939"/>
    </source>
</evidence>
<evidence type="ECO:0000313" key="4">
    <source>
        <dbReference type="EMBL" id="KAE9975833.1"/>
    </source>
</evidence>
<dbReference type="Proteomes" id="UP000490939">
    <property type="component" value="Unassembled WGS sequence"/>
</dbReference>
<reference evidence="4 6" key="1">
    <citation type="submission" date="2019-07" db="EMBL/GenBank/DDBJ databases">
        <title>Venturia inaequalis Genome Resource.</title>
        <authorList>
            <person name="Lichtner F.J."/>
        </authorList>
    </citation>
    <scope>NUCLEOTIDE SEQUENCE [LARGE SCALE GENOMIC DNA]</scope>
    <source>
        <strain evidence="3 5">120213</strain>
        <strain evidence="4 6">DMI_063113</strain>
    </source>
</reference>
<evidence type="ECO:0000256" key="2">
    <source>
        <dbReference type="SAM" id="SignalP"/>
    </source>
</evidence>
<keyword evidence="2" id="KW-0732">Signal</keyword>
<dbReference type="AlphaFoldDB" id="A0A8H3YXS9"/>
<accession>A0A8H3YXS9</accession>
<evidence type="ECO:0000313" key="3">
    <source>
        <dbReference type="EMBL" id="KAE9966031.1"/>
    </source>
</evidence>
<proteinExistence type="predicted"/>
<sequence>MRMHFSLLTLTLTTLTSLAIATPHHGQYDYPQNTTFPETYVSPPTKSSAPSTDMGHGYNDPLTNSTSTSSTTAAHTTHPTSTGAMTPASSIIPFTGTSAPIKGASLALVIVAGVLVGWF</sequence>
<dbReference type="Proteomes" id="UP000447873">
    <property type="component" value="Unassembled WGS sequence"/>
</dbReference>
<comment type="caution">
    <text evidence="4">The sequence shown here is derived from an EMBL/GenBank/DDBJ whole genome shotgun (WGS) entry which is preliminary data.</text>
</comment>